<evidence type="ECO:0000313" key="10">
    <source>
        <dbReference type="Proteomes" id="UP001283341"/>
    </source>
</evidence>
<dbReference type="EMBL" id="JAUEDM010000009">
    <property type="protein sequence ID" value="KAK3312081.1"/>
    <property type="molecule type" value="Genomic_DNA"/>
</dbReference>
<dbReference type="Gene3D" id="3.40.50.1820">
    <property type="entry name" value="alpha/beta hydrolase"/>
    <property type="match status" value="1"/>
</dbReference>
<dbReference type="SUPFAM" id="SSF53474">
    <property type="entry name" value="alpha/beta-Hydrolases"/>
    <property type="match status" value="1"/>
</dbReference>
<organism evidence="9 10">
    <name type="scientific">Apodospora peruviana</name>
    <dbReference type="NCBI Taxonomy" id="516989"/>
    <lineage>
        <taxon>Eukaryota</taxon>
        <taxon>Fungi</taxon>
        <taxon>Dikarya</taxon>
        <taxon>Ascomycota</taxon>
        <taxon>Pezizomycotina</taxon>
        <taxon>Sordariomycetes</taxon>
        <taxon>Sordariomycetidae</taxon>
        <taxon>Sordariales</taxon>
        <taxon>Lasiosphaeriaceae</taxon>
        <taxon>Apodospora</taxon>
    </lineage>
</organism>
<evidence type="ECO:0000256" key="1">
    <source>
        <dbReference type="ARBA" id="ARBA00004173"/>
    </source>
</evidence>
<dbReference type="InterPro" id="IPR052374">
    <property type="entry name" value="SERAC1"/>
</dbReference>
<reference evidence="9" key="2">
    <citation type="submission" date="2023-06" db="EMBL/GenBank/DDBJ databases">
        <authorList>
            <consortium name="Lawrence Berkeley National Laboratory"/>
            <person name="Haridas S."/>
            <person name="Hensen N."/>
            <person name="Bonometti L."/>
            <person name="Westerberg I."/>
            <person name="Brannstrom I.O."/>
            <person name="Guillou S."/>
            <person name="Cros-Aarteil S."/>
            <person name="Calhoun S."/>
            <person name="Kuo A."/>
            <person name="Mondo S."/>
            <person name="Pangilinan J."/>
            <person name="Riley R."/>
            <person name="Labutti K."/>
            <person name="Andreopoulos B."/>
            <person name="Lipzen A."/>
            <person name="Chen C."/>
            <person name="Yanf M."/>
            <person name="Daum C."/>
            <person name="Ng V."/>
            <person name="Clum A."/>
            <person name="Steindorff A."/>
            <person name="Ohm R."/>
            <person name="Martin F."/>
            <person name="Silar P."/>
            <person name="Natvig D."/>
            <person name="Lalanne C."/>
            <person name="Gautier V."/>
            <person name="Ament-Velasquez S.L."/>
            <person name="Kruys A."/>
            <person name="Hutchinson M.I."/>
            <person name="Powell A.J."/>
            <person name="Barry K."/>
            <person name="Miller A.N."/>
            <person name="Grigoriev I.V."/>
            <person name="Debuchy R."/>
            <person name="Gladieux P."/>
            <person name="Thoren M.H."/>
            <person name="Johannesson H."/>
        </authorList>
    </citation>
    <scope>NUCLEOTIDE SEQUENCE</scope>
    <source>
        <strain evidence="9">CBS 118394</strain>
    </source>
</reference>
<dbReference type="InterPro" id="IPR011990">
    <property type="entry name" value="TPR-like_helical_dom_sf"/>
</dbReference>
<dbReference type="SUPFAM" id="SSF52540">
    <property type="entry name" value="P-loop containing nucleoside triphosphate hydrolases"/>
    <property type="match status" value="1"/>
</dbReference>
<name>A0AAE0HU86_9PEZI</name>
<evidence type="ECO:0000256" key="2">
    <source>
        <dbReference type="ARBA" id="ARBA00004240"/>
    </source>
</evidence>
<dbReference type="SUPFAM" id="SSF48452">
    <property type="entry name" value="TPR-like"/>
    <property type="match status" value="1"/>
</dbReference>
<dbReference type="AlphaFoldDB" id="A0AAE0HU86"/>
<dbReference type="Gene3D" id="1.25.40.10">
    <property type="entry name" value="Tetratricopeptide repeat domain"/>
    <property type="match status" value="1"/>
</dbReference>
<accession>A0AAE0HU86</accession>
<dbReference type="GO" id="GO:0005739">
    <property type="term" value="C:mitochondrion"/>
    <property type="evidence" value="ECO:0007669"/>
    <property type="project" value="UniProtKB-SubCell"/>
</dbReference>
<evidence type="ECO:0000313" key="9">
    <source>
        <dbReference type="EMBL" id="KAK3312081.1"/>
    </source>
</evidence>
<dbReference type="Pfam" id="PF05057">
    <property type="entry name" value="DUF676"/>
    <property type="match status" value="1"/>
</dbReference>
<comment type="similarity">
    <text evidence="4">Belongs to the putative lipase ROG1 family.</text>
</comment>
<feature type="domain" description="DUF676" evidence="8">
    <location>
        <begin position="30"/>
        <end position="158"/>
    </location>
</feature>
<dbReference type="GO" id="GO:0005783">
    <property type="term" value="C:endoplasmic reticulum"/>
    <property type="evidence" value="ECO:0007669"/>
    <property type="project" value="UniProtKB-SubCell"/>
</dbReference>
<dbReference type="InterPro" id="IPR029058">
    <property type="entry name" value="AB_hydrolase_fold"/>
</dbReference>
<evidence type="ECO:0000256" key="5">
    <source>
        <dbReference type="ARBA" id="ARBA00022824"/>
    </source>
</evidence>
<evidence type="ECO:0000256" key="3">
    <source>
        <dbReference type="ARBA" id="ARBA00004370"/>
    </source>
</evidence>
<dbReference type="GO" id="GO:0016020">
    <property type="term" value="C:membrane"/>
    <property type="evidence" value="ECO:0007669"/>
    <property type="project" value="UniProtKB-SubCell"/>
</dbReference>
<evidence type="ECO:0000256" key="7">
    <source>
        <dbReference type="ARBA" id="ARBA00023136"/>
    </source>
</evidence>
<keyword evidence="6" id="KW-0496">Mitochondrion</keyword>
<comment type="subcellular location">
    <subcellularLocation>
        <location evidence="2">Endoplasmic reticulum</location>
    </subcellularLocation>
    <subcellularLocation>
        <location evidence="3">Membrane</location>
    </subcellularLocation>
    <subcellularLocation>
        <location evidence="1">Mitochondrion</location>
    </subcellularLocation>
</comment>
<evidence type="ECO:0000256" key="6">
    <source>
        <dbReference type="ARBA" id="ARBA00023128"/>
    </source>
</evidence>
<comment type="caution">
    <text evidence="9">The sequence shown here is derived from an EMBL/GenBank/DDBJ whole genome shotgun (WGS) entry which is preliminary data.</text>
</comment>
<sequence length="1185" mass="135781">MASLPGDYGLELRAPSSESVLSSRIQADIILVHGINGDPKKTWVHQDGDGQRDWTSDVGFLPSMMPLCRIYTFKWNASITHYNSDADIKNIASGLLWHIDQVRRTQEEKHRKLLFIGHSLGGLLIQRALTLDSRVQGRRLIQESTVGIIFLGTPHGGSGLANVFKRVLFFADSPKPLFDVLSIGSLSLNKITTRFIEYATTRLADCSQQDLEIVSFGEMLRTTRLGIFQSMVVPLDRARLGLSNELFEQALGKNHQTIARFKSPSDALFLRIVSHLRRFIDKPVPSVPHHPPVQRDQIFEIPPMTERFEGREGELAKLHAFLSGSAAEKHVSVYGQRGMGKSELVLRYLSKHRHEYDTVKWFDASSEDILRTQMESFYEFLSQGEDPSLKEIPVNDSDQNRCETVLRWFQKEQNCIIVYDNYDVNNDFDLGVFIPHHSPAHRIIIGPAAHKCELSNFDLEVGQMTGPDATRMFTCLAGIRDEEILEVDQAIIDQITDQLDRTPFYLSFGARHLRDTECGLLQMLEHIHEQKRDTRLKSSQLVTGDGSVIWSIAYGRIKQREPSFTLLNLFAFLHGFDIRSLLLQRFWTDRIRWNEHGERETRSARDDGIPCDLTNLFKNKDAFEEALKPLLDATFLGRRRTGSNTRIEMRPLVQQYVIRELSQEEQLRWMKTVIRLVSHAIPEESCLEDKNFEVNWSVIITHIFKCVQTLLAMGTPVSELSDIHEPLVFMLLCSVGRSDKDRGLLRYIDSLLRYQSDVWQRCRAAKWRGYFEFNDGNRDKAEELLGKTQDKEMARVLADPTLKTARNNAAIGDVILHRAQCLFSQRSYYRVMQVIESWHPISPESRLEARMHGFLQAAACKNQIFLERYDEAMRGLQEILAPADPAGPLAALDEFNWATITLGQLYCKRRQYDAAVELVNPRVKRFLDEDRRLEPITSDFRLILCEALLQTHKYDAFDKHLKSLERDLLLPGQKGKPRSPKLLRAARTLRARSYYTRGRWPQALDAWRRLLVSDGVQEDDILREGHMTTRLQDATDAYGVSEAVLSMAVTYWRVDDAERAMAYWDVITVHPASMDYPSEEIDYSGWLGYVKAEFEEQKANKYKKRKRRAWFASPRKGSVGEAKNGDSAVITGLEEPVQDDGYHGDNSKRRVFADLEVDFTEVGMAGAAQRYASCPDCEHCHCDLK</sequence>
<keyword evidence="7" id="KW-0472">Membrane</keyword>
<protein>
    <recommendedName>
        <fullName evidence="8">DUF676 domain-containing protein</fullName>
    </recommendedName>
</protein>
<gene>
    <name evidence="9" type="ORF">B0H66DRAFT_394025</name>
</gene>
<evidence type="ECO:0000256" key="4">
    <source>
        <dbReference type="ARBA" id="ARBA00007920"/>
    </source>
</evidence>
<dbReference type="PANTHER" id="PTHR48182">
    <property type="entry name" value="PROTEIN SERAC1"/>
    <property type="match status" value="1"/>
</dbReference>
<dbReference type="Gene3D" id="3.40.50.300">
    <property type="entry name" value="P-loop containing nucleotide triphosphate hydrolases"/>
    <property type="match status" value="1"/>
</dbReference>
<keyword evidence="5" id="KW-0256">Endoplasmic reticulum</keyword>
<dbReference type="InterPro" id="IPR027417">
    <property type="entry name" value="P-loop_NTPase"/>
</dbReference>
<evidence type="ECO:0000259" key="8">
    <source>
        <dbReference type="Pfam" id="PF05057"/>
    </source>
</evidence>
<reference evidence="9" key="1">
    <citation type="journal article" date="2023" name="Mol. Phylogenet. Evol.">
        <title>Genome-scale phylogeny and comparative genomics of the fungal order Sordariales.</title>
        <authorList>
            <person name="Hensen N."/>
            <person name="Bonometti L."/>
            <person name="Westerberg I."/>
            <person name="Brannstrom I.O."/>
            <person name="Guillou S."/>
            <person name="Cros-Aarteil S."/>
            <person name="Calhoun S."/>
            <person name="Haridas S."/>
            <person name="Kuo A."/>
            <person name="Mondo S."/>
            <person name="Pangilinan J."/>
            <person name="Riley R."/>
            <person name="LaButti K."/>
            <person name="Andreopoulos B."/>
            <person name="Lipzen A."/>
            <person name="Chen C."/>
            <person name="Yan M."/>
            <person name="Daum C."/>
            <person name="Ng V."/>
            <person name="Clum A."/>
            <person name="Steindorff A."/>
            <person name="Ohm R.A."/>
            <person name="Martin F."/>
            <person name="Silar P."/>
            <person name="Natvig D.O."/>
            <person name="Lalanne C."/>
            <person name="Gautier V."/>
            <person name="Ament-Velasquez S.L."/>
            <person name="Kruys A."/>
            <person name="Hutchinson M.I."/>
            <person name="Powell A.J."/>
            <person name="Barry K."/>
            <person name="Miller A.N."/>
            <person name="Grigoriev I.V."/>
            <person name="Debuchy R."/>
            <person name="Gladieux P."/>
            <person name="Hiltunen Thoren M."/>
            <person name="Johannesson H."/>
        </authorList>
    </citation>
    <scope>NUCLEOTIDE SEQUENCE</scope>
    <source>
        <strain evidence="9">CBS 118394</strain>
    </source>
</reference>
<dbReference type="Proteomes" id="UP001283341">
    <property type="component" value="Unassembled WGS sequence"/>
</dbReference>
<dbReference type="InterPro" id="IPR007751">
    <property type="entry name" value="DUF676_lipase-like"/>
</dbReference>
<keyword evidence="10" id="KW-1185">Reference proteome</keyword>
<proteinExistence type="inferred from homology"/>
<dbReference type="PANTHER" id="PTHR48182:SF2">
    <property type="entry name" value="PROTEIN SERAC1"/>
    <property type="match status" value="1"/>
</dbReference>